<dbReference type="GeneID" id="96297576"/>
<protein>
    <submittedName>
        <fullName evidence="1">Uncharacterized protein</fullName>
    </submittedName>
</protein>
<sequence length="93" mass="10692">MAAEPNYREMAKISLELPDWKSSQAFVLSEQACAYVWGFQDASGEPKNSDEAWDFSMAYWAHALDFLSEKSPVRISIPKAFKVWRETGEIKDR</sequence>
<reference evidence="2" key="1">
    <citation type="submission" date="2016-10" db="EMBL/GenBank/DDBJ databases">
        <authorList>
            <person name="Varghese N."/>
            <person name="Submissions S."/>
        </authorList>
    </citation>
    <scope>NUCLEOTIDE SEQUENCE [LARGE SCALE GENOMIC DNA]</scope>
    <source>
        <strain evidence="2">CGMCC 4.2126</strain>
    </source>
</reference>
<dbReference type="AlphaFoldDB" id="A0A1I3L7C5"/>
<gene>
    <name evidence="1" type="ORF">SAMN05216275_10539</name>
</gene>
<keyword evidence="2" id="KW-1185">Reference proteome</keyword>
<evidence type="ECO:0000313" key="1">
    <source>
        <dbReference type="EMBL" id="SFI80654.1"/>
    </source>
</evidence>
<organism evidence="1 2">
    <name type="scientific">Streptosporangium canum</name>
    <dbReference type="NCBI Taxonomy" id="324952"/>
    <lineage>
        <taxon>Bacteria</taxon>
        <taxon>Bacillati</taxon>
        <taxon>Actinomycetota</taxon>
        <taxon>Actinomycetes</taxon>
        <taxon>Streptosporangiales</taxon>
        <taxon>Streptosporangiaceae</taxon>
        <taxon>Streptosporangium</taxon>
    </lineage>
</organism>
<dbReference type="RefSeq" id="WP_093886527.1">
    <property type="nucleotide sequence ID" value="NZ_FOQY01000005.1"/>
</dbReference>
<proteinExistence type="predicted"/>
<dbReference type="EMBL" id="FOQY01000005">
    <property type="protein sequence ID" value="SFI80654.1"/>
    <property type="molecule type" value="Genomic_DNA"/>
</dbReference>
<name>A0A1I3L7C5_9ACTN</name>
<dbReference type="Proteomes" id="UP000199111">
    <property type="component" value="Unassembled WGS sequence"/>
</dbReference>
<accession>A0A1I3L7C5</accession>
<evidence type="ECO:0000313" key="2">
    <source>
        <dbReference type="Proteomes" id="UP000199111"/>
    </source>
</evidence>